<keyword evidence="4" id="KW-1185">Reference proteome</keyword>
<dbReference type="InterPro" id="IPR036709">
    <property type="entry name" value="Autotransporte_beta_dom_sf"/>
</dbReference>
<dbReference type="Pfam" id="PF18883">
    <property type="entry name" value="AC_1"/>
    <property type="match status" value="1"/>
</dbReference>
<dbReference type="Proteomes" id="UP000272622">
    <property type="component" value="Chromosome"/>
</dbReference>
<dbReference type="NCBIfam" id="TIGR01414">
    <property type="entry name" value="autotrans_barl"/>
    <property type="match status" value="1"/>
</dbReference>
<dbReference type="Pfam" id="PF03797">
    <property type="entry name" value="Autotransporter"/>
    <property type="match status" value="1"/>
</dbReference>
<reference evidence="3 4" key="1">
    <citation type="submission" date="2018-12" db="EMBL/GenBank/DDBJ databases">
        <authorList>
            <person name="Li S."/>
            <person name="Yang R."/>
            <person name="Chen G."/>
            <person name="Zou L."/>
            <person name="Zhang C."/>
            <person name="Chen Y."/>
            <person name="Liu Z."/>
            <person name="Li Y."/>
            <person name="Yan Y."/>
            <person name="Huang M."/>
            <person name="Chen T."/>
        </authorList>
    </citation>
    <scope>NUCLEOTIDE SEQUENCE [LARGE SCALE GENOMIC DNA]</scope>
    <source>
        <strain evidence="3 4">2014</strain>
    </source>
</reference>
<evidence type="ECO:0000313" key="4">
    <source>
        <dbReference type="Proteomes" id="UP000272622"/>
    </source>
</evidence>
<gene>
    <name evidence="3" type="ORF">EI693_13545</name>
</gene>
<feature type="chain" id="PRO_5045903929" evidence="1">
    <location>
        <begin position="25"/>
        <end position="811"/>
    </location>
</feature>
<evidence type="ECO:0000313" key="3">
    <source>
        <dbReference type="EMBL" id="AZL74051.1"/>
    </source>
</evidence>
<dbReference type="InterPro" id="IPR005546">
    <property type="entry name" value="Autotransporte_beta"/>
</dbReference>
<dbReference type="PROSITE" id="PS51208">
    <property type="entry name" value="AUTOTRANSPORTER"/>
    <property type="match status" value="1"/>
</dbReference>
<dbReference type="Gene3D" id="2.40.128.130">
    <property type="entry name" value="Autotransporter beta-domain"/>
    <property type="match status" value="1"/>
</dbReference>
<dbReference type="InterPro" id="IPR006315">
    <property type="entry name" value="OM_autotransptr_brl_dom"/>
</dbReference>
<evidence type="ECO:0000259" key="2">
    <source>
        <dbReference type="PROSITE" id="PS51208"/>
    </source>
</evidence>
<organism evidence="3 4">
    <name type="scientific">Pseudomonas oryziphila</name>
    <dbReference type="NCBI Taxonomy" id="2894079"/>
    <lineage>
        <taxon>Bacteria</taxon>
        <taxon>Pseudomonadati</taxon>
        <taxon>Pseudomonadota</taxon>
        <taxon>Gammaproteobacteria</taxon>
        <taxon>Pseudomonadales</taxon>
        <taxon>Pseudomonadaceae</taxon>
        <taxon>Pseudomonas</taxon>
    </lineage>
</organism>
<name>A0ABM7CRG7_9PSED</name>
<feature type="domain" description="Autotransporter" evidence="2">
    <location>
        <begin position="533"/>
        <end position="811"/>
    </location>
</feature>
<dbReference type="InterPro" id="IPR012332">
    <property type="entry name" value="Autotransporter_pectin_lyase_C"/>
</dbReference>
<dbReference type="EMBL" id="CP034337">
    <property type="protein sequence ID" value="AZL74051.1"/>
    <property type="molecule type" value="Genomic_DNA"/>
</dbReference>
<dbReference type="RefSeq" id="WP_125464149.1">
    <property type="nucleotide sequence ID" value="NZ_CP034337.1"/>
</dbReference>
<dbReference type="Gene3D" id="2.160.20.20">
    <property type="match status" value="1"/>
</dbReference>
<dbReference type="SUPFAM" id="SSF103515">
    <property type="entry name" value="Autotransporter"/>
    <property type="match status" value="1"/>
</dbReference>
<proteinExistence type="predicted"/>
<accession>A0ABM7CRG7</accession>
<keyword evidence="1" id="KW-0732">Signal</keyword>
<protein>
    <submittedName>
        <fullName evidence="3">Autotransporter outer membrane beta-barrel domain-containing protein</fullName>
    </submittedName>
</protein>
<sequence>MHMRLLLTLAPLPLLLLAQAQAQAACSFSPGPGNDSYVCDSGSAASLLDTVGNNSLLLPAGGSGTISGNVTFGAGQDTIDMASGVIGGDVNQGAEIDTFNMSGGIIEGDLNQGDGLDRFQMTGGWIKGNFDSGDFAQMDGGRIGNVNMRLDENTFILRAGSIDRNIVTGFDKDHVEVFGGNVGGNISVSGGDDQVQIHGGQVAGSVLMSTGNDRFSWTGGRIGTRVDMGPGNDTAQLQGLASDALVIPLDGGNGSDTLTLLASQAKGGVRYLNWERIELADGSRFELDDTLLLGDAGSATGTLQIAAGSTLASRQGTVSAFASGQRVGLNNAGTIDLSTGNDGAGRLLVIGDYNGDNGVLRLNSVLGQDGAASDRLVISQGGISGSTGLLVSNLGGTGAATQGNGIQVIEAREGASGNANAFIQTQTLSAGAYDYRLFKGGISAGSENNWYLRSTLVAPPAPAPGVEPLGTPPIAAPAPGQAELPAPVAGRVIPLYRPEVAVYAAAPRGAAIIVRQALATVDQRQDDQQWLDAAAAPPASWGQAYGSALRQQWSGTVTPTLDGDLYGFTVGQDLYARATDDGHRQHAGLYLGHARLDGDVRGFALGREDSPVGNLELQGNSLGAYLTWVGPAQGYVDVVLQYTHFDGRARSDRGDSLDLDGHAWAASLEGGYPLALTAQWTLEPQAQLIAQRVSLDSARDRASRVSHDAQVEWLGRLGLRLEGMFPATEKVLLPFAQVSLWHADGGADTLTFNGVDRIDTDYRYTALQLEGGLAARLGSALSLHAGLQYSTNLDSRQQQASGVNLGLRWQF</sequence>
<evidence type="ECO:0000256" key="1">
    <source>
        <dbReference type="SAM" id="SignalP"/>
    </source>
</evidence>
<dbReference type="InterPro" id="IPR011050">
    <property type="entry name" value="Pectin_lyase_fold/virulence"/>
</dbReference>
<dbReference type="CDD" id="cd01344">
    <property type="entry name" value="PL2_Passenger_AT"/>
    <property type="match status" value="1"/>
</dbReference>
<dbReference type="SMART" id="SM00869">
    <property type="entry name" value="Autotransporter"/>
    <property type="match status" value="1"/>
</dbReference>
<dbReference type="SUPFAM" id="SSF51126">
    <property type="entry name" value="Pectin lyase-like"/>
    <property type="match status" value="1"/>
</dbReference>
<dbReference type="InterPro" id="IPR043990">
    <property type="entry name" value="AC_1"/>
</dbReference>
<feature type="signal peptide" evidence="1">
    <location>
        <begin position="1"/>
        <end position="24"/>
    </location>
</feature>